<proteinExistence type="predicted"/>
<name>A0A2A9NJ67_9AGAR</name>
<dbReference type="AlphaFoldDB" id="A0A2A9NJ67"/>
<keyword evidence="1" id="KW-0472">Membrane</keyword>
<feature type="transmembrane region" description="Helical" evidence="1">
    <location>
        <begin position="55"/>
        <end position="75"/>
    </location>
</feature>
<feature type="transmembrane region" description="Helical" evidence="1">
    <location>
        <begin position="244"/>
        <end position="263"/>
    </location>
</feature>
<keyword evidence="1" id="KW-1133">Transmembrane helix</keyword>
<dbReference type="EMBL" id="KZ302096">
    <property type="protein sequence ID" value="PFH47713.1"/>
    <property type="molecule type" value="Genomic_DNA"/>
</dbReference>
<accession>A0A2A9NJ67</accession>
<keyword evidence="1" id="KW-0812">Transmembrane</keyword>
<protein>
    <recommendedName>
        <fullName evidence="4">G-protein coupled receptors family 1 profile domain-containing protein</fullName>
    </recommendedName>
</protein>
<feature type="transmembrane region" description="Helical" evidence="1">
    <location>
        <begin position="208"/>
        <end position="232"/>
    </location>
</feature>
<dbReference type="OrthoDB" id="3357408at2759"/>
<gene>
    <name evidence="2" type="ORF">AMATHDRAFT_6486</name>
</gene>
<evidence type="ECO:0008006" key="4">
    <source>
        <dbReference type="Google" id="ProtNLM"/>
    </source>
</evidence>
<feature type="transmembrane region" description="Helical" evidence="1">
    <location>
        <begin position="87"/>
        <end position="110"/>
    </location>
</feature>
<keyword evidence="3" id="KW-1185">Reference proteome</keyword>
<feature type="transmembrane region" description="Helical" evidence="1">
    <location>
        <begin position="166"/>
        <end position="187"/>
    </location>
</feature>
<feature type="transmembrane region" description="Helical" evidence="1">
    <location>
        <begin position="122"/>
        <end position="146"/>
    </location>
</feature>
<sequence>MPLTISEVVEPLIVASFIQSLLYGLYIATFSVSLRWLLFNDNEWTIRSRFNKPMLIISCLIFLLLTTDIIISFQITLATYRRDPVFVTYNTISVAAEGLTIILVDAVLIFRCFIVYSRQWRVIYIPLAFWLGNIVCTIIFTYWSVLVIQGPLPDAIPPRLFHISQAFYACTIATNIYATSAIILRIWGAAKQSCNSDTGDTLFFSIRIIAESGLLYTITSIMLLITYVLSPISNTGAIAELQCSAINFPVTGIAFNLILIRVAQQRVTSDSRANLTKPISALRFRTVSTGTKSSNTFGNEGVGSLP</sequence>
<feature type="transmembrane region" description="Helical" evidence="1">
    <location>
        <begin position="12"/>
        <end position="34"/>
    </location>
</feature>
<evidence type="ECO:0000256" key="1">
    <source>
        <dbReference type="SAM" id="Phobius"/>
    </source>
</evidence>
<organism evidence="2 3">
    <name type="scientific">Amanita thiersii Skay4041</name>
    <dbReference type="NCBI Taxonomy" id="703135"/>
    <lineage>
        <taxon>Eukaryota</taxon>
        <taxon>Fungi</taxon>
        <taxon>Dikarya</taxon>
        <taxon>Basidiomycota</taxon>
        <taxon>Agaricomycotina</taxon>
        <taxon>Agaricomycetes</taxon>
        <taxon>Agaricomycetidae</taxon>
        <taxon>Agaricales</taxon>
        <taxon>Pluteineae</taxon>
        <taxon>Amanitaceae</taxon>
        <taxon>Amanita</taxon>
    </lineage>
</organism>
<dbReference type="Proteomes" id="UP000242287">
    <property type="component" value="Unassembled WGS sequence"/>
</dbReference>
<evidence type="ECO:0000313" key="3">
    <source>
        <dbReference type="Proteomes" id="UP000242287"/>
    </source>
</evidence>
<evidence type="ECO:0000313" key="2">
    <source>
        <dbReference type="EMBL" id="PFH47713.1"/>
    </source>
</evidence>
<reference evidence="2 3" key="1">
    <citation type="submission" date="2014-02" db="EMBL/GenBank/DDBJ databases">
        <title>Transposable element dynamics among asymbiotic and ectomycorrhizal Amanita fungi.</title>
        <authorList>
            <consortium name="DOE Joint Genome Institute"/>
            <person name="Hess J."/>
            <person name="Skrede I."/>
            <person name="Wolfe B."/>
            <person name="LaButti K."/>
            <person name="Ohm R.A."/>
            <person name="Grigoriev I.V."/>
            <person name="Pringle A."/>
        </authorList>
    </citation>
    <scope>NUCLEOTIDE SEQUENCE [LARGE SCALE GENOMIC DNA]</scope>
    <source>
        <strain evidence="2 3">SKay4041</strain>
    </source>
</reference>